<dbReference type="GO" id="GO:0071949">
    <property type="term" value="F:FAD binding"/>
    <property type="evidence" value="ECO:0007669"/>
    <property type="project" value="InterPro"/>
</dbReference>
<name>A0A1C6SDA8_9ACTN</name>
<dbReference type="GO" id="GO:0004497">
    <property type="term" value="F:monooxygenase activity"/>
    <property type="evidence" value="ECO:0007669"/>
    <property type="project" value="UniProtKB-KW"/>
</dbReference>
<dbReference type="OrthoDB" id="3322136at2"/>
<dbReference type="Proteomes" id="UP000199413">
    <property type="component" value="Unassembled WGS sequence"/>
</dbReference>
<dbReference type="InterPro" id="IPR036188">
    <property type="entry name" value="FAD/NAD-bd_sf"/>
</dbReference>
<dbReference type="PANTHER" id="PTHR47178">
    <property type="entry name" value="MONOOXYGENASE, FAD-BINDING"/>
    <property type="match status" value="1"/>
</dbReference>
<evidence type="ECO:0000256" key="1">
    <source>
        <dbReference type="ARBA" id="ARBA00022630"/>
    </source>
</evidence>
<evidence type="ECO:0000256" key="4">
    <source>
        <dbReference type="ARBA" id="ARBA00023033"/>
    </source>
</evidence>
<dbReference type="AlphaFoldDB" id="A0A1C6SDA8"/>
<dbReference type="Gene3D" id="3.50.50.60">
    <property type="entry name" value="FAD/NAD(P)-binding domain"/>
    <property type="match status" value="1"/>
</dbReference>
<dbReference type="STRING" id="568872.GA0070624_3509"/>
<feature type="domain" description="FAD-binding" evidence="5">
    <location>
        <begin position="308"/>
        <end position="359"/>
    </location>
</feature>
<organism evidence="6 7">
    <name type="scientific">Micromonospora rhizosphaerae</name>
    <dbReference type="NCBI Taxonomy" id="568872"/>
    <lineage>
        <taxon>Bacteria</taxon>
        <taxon>Bacillati</taxon>
        <taxon>Actinomycetota</taxon>
        <taxon>Actinomycetes</taxon>
        <taxon>Micromonosporales</taxon>
        <taxon>Micromonosporaceae</taxon>
        <taxon>Micromonospora</taxon>
    </lineage>
</organism>
<accession>A0A1C6SDA8</accession>
<keyword evidence="7" id="KW-1185">Reference proteome</keyword>
<gene>
    <name evidence="6" type="ORF">GA0070624_3509</name>
</gene>
<protein>
    <submittedName>
        <fullName evidence="6">2-polyprenyl-6-methoxyphenol hydroxylase</fullName>
    </submittedName>
</protein>
<evidence type="ECO:0000256" key="2">
    <source>
        <dbReference type="ARBA" id="ARBA00022827"/>
    </source>
</evidence>
<keyword evidence="1" id="KW-0285">Flavoprotein</keyword>
<keyword evidence="3" id="KW-0560">Oxidoreductase</keyword>
<evidence type="ECO:0000313" key="7">
    <source>
        <dbReference type="Proteomes" id="UP000199413"/>
    </source>
</evidence>
<dbReference type="PANTHER" id="PTHR47178:SF6">
    <property type="entry name" value="FAD-BINDING DOMAIN-CONTAINING PROTEIN"/>
    <property type="match status" value="1"/>
</dbReference>
<dbReference type="PRINTS" id="PR00420">
    <property type="entry name" value="RNGMNOXGNASE"/>
</dbReference>
<proteinExistence type="predicted"/>
<dbReference type="Pfam" id="PF13450">
    <property type="entry name" value="NAD_binding_8"/>
    <property type="match status" value="1"/>
</dbReference>
<evidence type="ECO:0000259" key="5">
    <source>
        <dbReference type="Pfam" id="PF01494"/>
    </source>
</evidence>
<dbReference type="InterPro" id="IPR002938">
    <property type="entry name" value="FAD-bd"/>
</dbReference>
<evidence type="ECO:0000256" key="3">
    <source>
        <dbReference type="ARBA" id="ARBA00023002"/>
    </source>
</evidence>
<dbReference type="SUPFAM" id="SSF51905">
    <property type="entry name" value="FAD/NAD(P)-binding domain"/>
    <property type="match status" value="1"/>
</dbReference>
<evidence type="ECO:0000313" key="6">
    <source>
        <dbReference type="EMBL" id="SCL27476.1"/>
    </source>
</evidence>
<keyword evidence="4" id="KW-0503">Monooxygenase</keyword>
<dbReference type="EMBL" id="FMHV01000002">
    <property type="protein sequence ID" value="SCL27476.1"/>
    <property type="molecule type" value="Genomic_DNA"/>
</dbReference>
<reference evidence="7" key="1">
    <citation type="submission" date="2016-06" db="EMBL/GenBank/DDBJ databases">
        <authorList>
            <person name="Varghese N."/>
            <person name="Submissions Spin"/>
        </authorList>
    </citation>
    <scope>NUCLEOTIDE SEQUENCE [LARGE SCALE GENOMIC DNA]</scope>
    <source>
        <strain evidence="7">DSM 45431</strain>
    </source>
</reference>
<sequence>MGMKVVVIGGGIGGLALAQGLNKAGLEVAVFERDRTPTERMQGYRVHINRAGSRALHACLPPQLFDAFVATAAAPNPRAGIGMYDHRLRELIWFDAAGDATKDPVESDKSVSRISLRQVLLVGLDDVVRFGKTFTHYEVNPDGTVTAHFGDGTSESGDVLVGADGGSSRVRQQYLPNAPRVDTGVIGIQGKVWLTETSRASLPARLADGPAMVVGSGGYGMFLAIHEFPPLPAELAGIVGAKAGNQRDYLMWGLLARRGKFPADLDRLDDSGLAALASDRIAEWHPAVRNLVAATDLETVLLTPIRTSTQADAWPASTVTLLGDAIHSMPPTAGVGANTALRDAQLLTGNLSRAAVGEIPLLDAIADYETRMREYGYAAVRASTANLRRQQRTENPLALAGMKLALRVLNNIPAAKRRALAEP</sequence>
<dbReference type="Pfam" id="PF01494">
    <property type="entry name" value="FAD_binding_3"/>
    <property type="match status" value="1"/>
</dbReference>
<keyword evidence="2" id="KW-0274">FAD</keyword>
<dbReference type="RefSeq" id="WP_091342395.1">
    <property type="nucleotide sequence ID" value="NZ_FMHV01000002.1"/>
</dbReference>